<dbReference type="SUPFAM" id="SSF109854">
    <property type="entry name" value="DinB/YfiT-like putative metalloenzymes"/>
    <property type="match status" value="1"/>
</dbReference>
<dbReference type="Pfam" id="PF12867">
    <property type="entry name" value="DinB_2"/>
    <property type="match status" value="1"/>
</dbReference>
<dbReference type="InterPro" id="IPR024775">
    <property type="entry name" value="DinB-like"/>
</dbReference>
<accession>A0A375I4I7</accession>
<sequence>MADLDVTAELTTQADMNMRQLRARLYGLTDEEYLWEPVEGSWNLRRTSESAFSPGTGEWTIDLVFPAPDPAPVTTIAWRLNHILVSVLGVRIASHFGGSPIDYAHFEFPGHAREALALLDDFYAQWIAGVRSWSTEDLALPVGDAEPFLHPRVSRASLVLHINRELIHHGAEIALLRDLYLHRFAPQP</sequence>
<feature type="domain" description="DinB-like" evidence="1">
    <location>
        <begin position="17"/>
        <end position="173"/>
    </location>
</feature>
<evidence type="ECO:0000313" key="2">
    <source>
        <dbReference type="EMBL" id="SPF68265.1"/>
    </source>
</evidence>
<keyword evidence="3" id="KW-1185">Reference proteome</keyword>
<organism evidence="2 3">
    <name type="scientific">Propionibacterium ruminifibrarum</name>
    <dbReference type="NCBI Taxonomy" id="1962131"/>
    <lineage>
        <taxon>Bacteria</taxon>
        <taxon>Bacillati</taxon>
        <taxon>Actinomycetota</taxon>
        <taxon>Actinomycetes</taxon>
        <taxon>Propionibacteriales</taxon>
        <taxon>Propionibacteriaceae</taxon>
        <taxon>Propionibacterium</taxon>
    </lineage>
</organism>
<dbReference type="Proteomes" id="UP000265962">
    <property type="component" value="Unassembled WGS sequence"/>
</dbReference>
<gene>
    <name evidence="2" type="ORF">PROPJV5_1208</name>
</gene>
<reference evidence="3" key="1">
    <citation type="submission" date="2018-02" db="EMBL/GenBank/DDBJ databases">
        <authorList>
            <person name="Hornung B."/>
        </authorList>
    </citation>
    <scope>NUCLEOTIDE SEQUENCE [LARGE SCALE GENOMIC DNA]</scope>
</reference>
<protein>
    <submittedName>
        <fullName evidence="2">DinB superfamily</fullName>
    </submittedName>
</protein>
<dbReference type="RefSeq" id="WP_119715440.1">
    <property type="nucleotide sequence ID" value="NZ_OMOH01000004.1"/>
</dbReference>
<dbReference type="OrthoDB" id="5022306at2"/>
<dbReference type="EMBL" id="OMOH01000004">
    <property type="protein sequence ID" value="SPF68265.1"/>
    <property type="molecule type" value="Genomic_DNA"/>
</dbReference>
<dbReference type="AlphaFoldDB" id="A0A375I4I7"/>
<proteinExistence type="predicted"/>
<evidence type="ECO:0000313" key="3">
    <source>
        <dbReference type="Proteomes" id="UP000265962"/>
    </source>
</evidence>
<name>A0A375I4I7_9ACTN</name>
<dbReference type="Gene3D" id="1.20.120.450">
    <property type="entry name" value="dinb family like domain"/>
    <property type="match status" value="1"/>
</dbReference>
<dbReference type="InterPro" id="IPR034660">
    <property type="entry name" value="DinB/YfiT-like"/>
</dbReference>
<evidence type="ECO:0000259" key="1">
    <source>
        <dbReference type="Pfam" id="PF12867"/>
    </source>
</evidence>